<keyword evidence="2" id="KW-1185">Reference proteome</keyword>
<reference evidence="1 2" key="1">
    <citation type="submission" date="2023-03" db="EMBL/GenBank/DDBJ databases">
        <title>Host association and intracellularity evolved multiple times independently in the Rickettsiales.</title>
        <authorList>
            <person name="Castelli M."/>
            <person name="Nardi T."/>
            <person name="Gammuto L."/>
            <person name="Bellinzona G."/>
            <person name="Sabaneyeva E."/>
            <person name="Potekhin A."/>
            <person name="Serra V."/>
            <person name="Petroni G."/>
            <person name="Sassera D."/>
        </authorList>
    </citation>
    <scope>NUCLEOTIDE SEQUENCE [LARGE SCALE GENOMIC DNA]</scope>
    <source>
        <strain evidence="1 2">Sr 2-6</strain>
    </source>
</reference>
<dbReference type="Proteomes" id="UP001291687">
    <property type="component" value="Unassembled WGS sequence"/>
</dbReference>
<dbReference type="Pfam" id="PF05973">
    <property type="entry name" value="Gp49"/>
    <property type="match status" value="1"/>
</dbReference>
<dbReference type="NCBIfam" id="TIGR02683">
    <property type="entry name" value="upstrm_HI1419"/>
    <property type="match status" value="1"/>
</dbReference>
<dbReference type="InterPro" id="IPR009241">
    <property type="entry name" value="HigB-like"/>
</dbReference>
<evidence type="ECO:0000313" key="1">
    <source>
        <dbReference type="EMBL" id="MEA0971672.1"/>
    </source>
</evidence>
<protein>
    <submittedName>
        <fullName evidence="1">Type II toxin-antitoxin system RelE/ParE family toxin</fullName>
    </submittedName>
</protein>
<dbReference type="InterPro" id="IPR035093">
    <property type="entry name" value="RelE/ParE_toxin_dom_sf"/>
</dbReference>
<comment type="caution">
    <text evidence="1">The sequence shown here is derived from an EMBL/GenBank/DDBJ whole genome shotgun (WGS) entry which is preliminary data.</text>
</comment>
<accession>A0ABU5NES1</accession>
<proteinExistence type="predicted"/>
<dbReference type="EMBL" id="JARJFB010000208">
    <property type="protein sequence ID" value="MEA0971672.1"/>
    <property type="molecule type" value="Genomic_DNA"/>
</dbReference>
<dbReference type="InterPro" id="IPR014056">
    <property type="entry name" value="TypeIITA-like_toxin_pred"/>
</dbReference>
<gene>
    <name evidence="1" type="ORF">Megvenef_01656</name>
</gene>
<sequence>MQKIKEVRFFVDKNQKNHVASWLNKLDPKTRSRINLRLVRLEYGSYGDYKSLGNKLFELRFFFANGYRVYFVEHNNKIIVLLCAGNKDTQDKDIRLAKNLLEEFKSEVQDAKS</sequence>
<dbReference type="PANTHER" id="PTHR41791">
    <property type="entry name" value="SSL7039 PROTEIN"/>
    <property type="match status" value="1"/>
</dbReference>
<dbReference type="PANTHER" id="PTHR41791:SF1">
    <property type="entry name" value="SSL7039 PROTEIN"/>
    <property type="match status" value="1"/>
</dbReference>
<name>A0ABU5NES1_9RICK</name>
<organism evidence="1 2">
    <name type="scientific">Candidatus Megaera venefica</name>
    <dbReference type="NCBI Taxonomy" id="2055910"/>
    <lineage>
        <taxon>Bacteria</taxon>
        <taxon>Pseudomonadati</taxon>
        <taxon>Pseudomonadota</taxon>
        <taxon>Alphaproteobacteria</taxon>
        <taxon>Rickettsiales</taxon>
        <taxon>Rickettsiaceae</taxon>
        <taxon>Candidatus Megaera</taxon>
    </lineage>
</organism>
<dbReference type="SUPFAM" id="SSF143011">
    <property type="entry name" value="RelE-like"/>
    <property type="match status" value="1"/>
</dbReference>
<dbReference type="PIRSF" id="PIRSF028744">
    <property type="entry name" value="Addict_mod_HI1419"/>
    <property type="match status" value="1"/>
</dbReference>
<dbReference type="RefSeq" id="WP_322777585.1">
    <property type="nucleotide sequence ID" value="NZ_JARJFB010000208.1"/>
</dbReference>
<evidence type="ECO:0000313" key="2">
    <source>
        <dbReference type="Proteomes" id="UP001291687"/>
    </source>
</evidence>